<accession>A0A4R8UDC4</accession>
<evidence type="ECO:0000256" key="2">
    <source>
        <dbReference type="ARBA" id="ARBA00022741"/>
    </source>
</evidence>
<dbReference type="GO" id="GO:0005524">
    <property type="term" value="F:ATP binding"/>
    <property type="evidence" value="ECO:0007669"/>
    <property type="project" value="UniProtKB-KW"/>
</dbReference>
<sequence>MAHRRRCHDVGVTLPTSSGDYAVETRGLVKRFGRTVALAGIDLAIPSGCVFGVIGPNGAGKTTLMRLLLDIIRPTSGEIRVLGVSPRAGGPELRSRIGFLPGELHLQSGLTARRLLDDFASISGPVEPGRIDELAETLGLDLDERVRRLSKGNKQKLSLIQAFMHRPRLLVLDEPTSGLDPLVQQQFQAMAREATAAGQTIFLSSHVLSEVQDAADSVAILRQGSVVKTATVAELRQSAVRHARIVTTGLSETAVAQRVAGIPGVGALDTRRLPAGAELGPVIECRATIAGAVGPFVAAVAELPLQDLVIEEPNLEEAVLTLYSETETDTNSASDSDSDSDPDPDPDSDSDAHPGPETGTETTSPGRAGHA</sequence>
<evidence type="ECO:0000259" key="5">
    <source>
        <dbReference type="PROSITE" id="PS50893"/>
    </source>
</evidence>
<keyword evidence="3 6" id="KW-0067">ATP-binding</keyword>
<organism evidence="6 7">
    <name type="scientific">Cryobacterium tagatosivorans</name>
    <dbReference type="NCBI Taxonomy" id="1259199"/>
    <lineage>
        <taxon>Bacteria</taxon>
        <taxon>Bacillati</taxon>
        <taxon>Actinomycetota</taxon>
        <taxon>Actinomycetes</taxon>
        <taxon>Micrococcales</taxon>
        <taxon>Microbacteriaceae</taxon>
        <taxon>Cryobacterium</taxon>
    </lineage>
</organism>
<comment type="caution">
    <text evidence="6">The sequence shown here is derived from an EMBL/GenBank/DDBJ whole genome shotgun (WGS) entry which is preliminary data.</text>
</comment>
<dbReference type="Proteomes" id="UP000297866">
    <property type="component" value="Unassembled WGS sequence"/>
</dbReference>
<dbReference type="InterPro" id="IPR027417">
    <property type="entry name" value="P-loop_NTPase"/>
</dbReference>
<dbReference type="SMART" id="SM00382">
    <property type="entry name" value="AAA"/>
    <property type="match status" value="1"/>
</dbReference>
<dbReference type="PROSITE" id="PS50893">
    <property type="entry name" value="ABC_TRANSPORTER_2"/>
    <property type="match status" value="1"/>
</dbReference>
<dbReference type="OrthoDB" id="9804819at2"/>
<feature type="domain" description="ABC transporter" evidence="5">
    <location>
        <begin position="23"/>
        <end position="248"/>
    </location>
</feature>
<dbReference type="PANTHER" id="PTHR42939">
    <property type="entry name" value="ABC TRANSPORTER ATP-BINDING PROTEIN ALBC-RELATED"/>
    <property type="match status" value="1"/>
</dbReference>
<dbReference type="SUPFAM" id="SSF52540">
    <property type="entry name" value="P-loop containing nucleoside triphosphate hydrolases"/>
    <property type="match status" value="1"/>
</dbReference>
<dbReference type="PROSITE" id="PS00211">
    <property type="entry name" value="ABC_TRANSPORTER_1"/>
    <property type="match status" value="1"/>
</dbReference>
<dbReference type="EMBL" id="SOEZ01000053">
    <property type="protein sequence ID" value="TFB50068.1"/>
    <property type="molecule type" value="Genomic_DNA"/>
</dbReference>
<dbReference type="InterPro" id="IPR003439">
    <property type="entry name" value="ABC_transporter-like_ATP-bd"/>
</dbReference>
<evidence type="ECO:0000256" key="3">
    <source>
        <dbReference type="ARBA" id="ARBA00022840"/>
    </source>
</evidence>
<name>A0A4R8UDC4_9MICO</name>
<proteinExistence type="predicted"/>
<evidence type="ECO:0000313" key="7">
    <source>
        <dbReference type="Proteomes" id="UP000297866"/>
    </source>
</evidence>
<dbReference type="GO" id="GO:0016887">
    <property type="term" value="F:ATP hydrolysis activity"/>
    <property type="evidence" value="ECO:0007669"/>
    <property type="project" value="InterPro"/>
</dbReference>
<gene>
    <name evidence="6" type="ORF">E3O23_10420</name>
</gene>
<dbReference type="AlphaFoldDB" id="A0A4R8UDC4"/>
<dbReference type="InterPro" id="IPR003593">
    <property type="entry name" value="AAA+_ATPase"/>
</dbReference>
<protein>
    <submittedName>
        <fullName evidence="6">ABC transporter ATP-binding protein</fullName>
    </submittedName>
</protein>
<dbReference type="Pfam" id="PF00005">
    <property type="entry name" value="ABC_tran"/>
    <property type="match status" value="1"/>
</dbReference>
<dbReference type="InterPro" id="IPR051782">
    <property type="entry name" value="ABC_Transporter_VariousFunc"/>
</dbReference>
<feature type="compositionally biased region" description="Acidic residues" evidence="4">
    <location>
        <begin position="336"/>
        <end position="349"/>
    </location>
</feature>
<reference evidence="6 7" key="1">
    <citation type="submission" date="2019-03" db="EMBL/GenBank/DDBJ databases">
        <title>Genomics of glacier-inhabiting Cryobacterium strains.</title>
        <authorList>
            <person name="Liu Q."/>
            <person name="Xin Y.-H."/>
        </authorList>
    </citation>
    <scope>NUCLEOTIDE SEQUENCE [LARGE SCALE GENOMIC DNA]</scope>
    <source>
        <strain evidence="6 7">Sr47</strain>
    </source>
</reference>
<dbReference type="InterPro" id="IPR017871">
    <property type="entry name" value="ABC_transporter-like_CS"/>
</dbReference>
<keyword evidence="2" id="KW-0547">Nucleotide-binding</keyword>
<keyword evidence="1" id="KW-0813">Transport</keyword>
<evidence type="ECO:0000256" key="4">
    <source>
        <dbReference type="SAM" id="MobiDB-lite"/>
    </source>
</evidence>
<feature type="region of interest" description="Disordered" evidence="4">
    <location>
        <begin position="325"/>
        <end position="371"/>
    </location>
</feature>
<dbReference type="Gene3D" id="3.40.50.300">
    <property type="entry name" value="P-loop containing nucleotide triphosphate hydrolases"/>
    <property type="match status" value="1"/>
</dbReference>
<keyword evidence="7" id="KW-1185">Reference proteome</keyword>
<dbReference type="PANTHER" id="PTHR42939:SF1">
    <property type="entry name" value="ABC TRANSPORTER ATP-BINDING PROTEIN ALBC-RELATED"/>
    <property type="match status" value="1"/>
</dbReference>
<dbReference type="CDD" id="cd03230">
    <property type="entry name" value="ABC_DR_subfamily_A"/>
    <property type="match status" value="1"/>
</dbReference>
<evidence type="ECO:0000256" key="1">
    <source>
        <dbReference type="ARBA" id="ARBA00022448"/>
    </source>
</evidence>
<evidence type="ECO:0000313" key="6">
    <source>
        <dbReference type="EMBL" id="TFB50068.1"/>
    </source>
</evidence>